<dbReference type="Proteomes" id="UP000031737">
    <property type="component" value="Unassembled WGS sequence"/>
</dbReference>
<evidence type="ECO:0000256" key="1">
    <source>
        <dbReference type="ARBA" id="ARBA00006151"/>
    </source>
</evidence>
<proteinExistence type="inferred from homology"/>
<evidence type="ECO:0000256" key="3">
    <source>
        <dbReference type="SAM" id="MobiDB-lite"/>
    </source>
</evidence>
<feature type="domain" description="Histone RNA hairpin-binding protein RNA-binding" evidence="4">
    <location>
        <begin position="255"/>
        <end position="326"/>
    </location>
</feature>
<evidence type="ECO:0000256" key="2">
    <source>
        <dbReference type="ARBA" id="ARBA00022884"/>
    </source>
</evidence>
<accession>A0A061IT29</accession>
<dbReference type="GO" id="GO:0005737">
    <property type="term" value="C:cytoplasm"/>
    <property type="evidence" value="ECO:0007669"/>
    <property type="project" value="TreeGrafter"/>
</dbReference>
<evidence type="ECO:0000259" key="4">
    <source>
        <dbReference type="Pfam" id="PF15247"/>
    </source>
</evidence>
<comment type="similarity">
    <text evidence="1">Belongs to the SLBP family.</text>
</comment>
<dbReference type="InterPro" id="IPR029344">
    <property type="entry name" value="SLBP_RNA_bind"/>
</dbReference>
<keyword evidence="2" id="KW-0694">RNA-binding</keyword>
<dbReference type="Gene3D" id="1.10.8.1120">
    <property type="entry name" value="Histone RNA hairpin-binding protein RNA-binding domain"/>
    <property type="match status" value="1"/>
</dbReference>
<dbReference type="GO" id="GO:0071207">
    <property type="term" value="F:histone pre-mRNA stem-loop binding"/>
    <property type="evidence" value="ECO:0007669"/>
    <property type="project" value="TreeGrafter"/>
</dbReference>
<feature type="compositionally biased region" description="Low complexity" evidence="3">
    <location>
        <begin position="418"/>
        <end position="427"/>
    </location>
</feature>
<dbReference type="Pfam" id="PF15247">
    <property type="entry name" value="SLBP_RNA_bind"/>
    <property type="match status" value="1"/>
</dbReference>
<gene>
    <name evidence="5" type="ORF">TRSC58_06208</name>
</gene>
<dbReference type="OrthoDB" id="265795at2759"/>
<dbReference type="AlphaFoldDB" id="A0A061IT29"/>
<evidence type="ECO:0000313" key="6">
    <source>
        <dbReference type="Proteomes" id="UP000031737"/>
    </source>
</evidence>
<sequence>MMPTPAGESSKRPGSRNNIVSNGGGNGGAAPVWEGSAGRGSPKADLATSVIPTRNVPAAAAQQMRSPIVKTHQPYREVPLFMFGVESELEGYASVNMENLVTVKAAYKADIARASGPSAAGVSSSIFRRSTQRSPIAALDGSDSQVGPIGGLCRSAVTSAALQGTINSSGADMAAAPVGVAAATCTAPARTGLNNKRMVSLDVTARTGGYGALTGAEIHRCPAAFRLVEAEEKHLNYTGVELLQSEINLGDTAERSRRLKQRQRQVQYGKETAGYSNYLRAVPSRCDREFRNPMHPMTPRPEYDCSKRTFDRYLNMWRRQLHLWDEYDPNNLEPQYVRIGIPTLRSLGLEPSPGTPEFQQNATLSFTPMNAQGLASMCTPVMPRHARRDVSMSMGSYQRSAGYQQGGSGAVAAVAAGAPSASSGVPPHARPLSGCGGGSWSITNTPHTPYHGSTHSTSSYPPPLLSVLAQPTIYSPHWGDSSRQSSPNPHAGQRNGGYAYHNLGGGVAPTTTVAGGGGAGGGGAAPPAGPGNAMYWEGGGVYHGSANNNTGYAYHGYSSPYGGHRYTPHTTSNHYHHYYAGNATGGGAGCGGGGGGGNLSSPPPLCTSQEVWGNPPRQMHQ</sequence>
<protein>
    <recommendedName>
        <fullName evidence="4">Histone RNA hairpin-binding protein RNA-binding domain-containing protein</fullName>
    </recommendedName>
</protein>
<dbReference type="InterPro" id="IPR026502">
    <property type="entry name" value="SLBP1/SLBP2"/>
</dbReference>
<dbReference type="EMBL" id="AUPL01006208">
    <property type="protein sequence ID" value="ESL06123.1"/>
    <property type="molecule type" value="Genomic_DNA"/>
</dbReference>
<evidence type="ECO:0000313" key="5">
    <source>
        <dbReference type="EMBL" id="ESL06123.1"/>
    </source>
</evidence>
<dbReference type="GO" id="GO:0071204">
    <property type="term" value="C:histone pre-mRNA 3'end processing complex"/>
    <property type="evidence" value="ECO:0007669"/>
    <property type="project" value="TreeGrafter"/>
</dbReference>
<dbReference type="PANTHER" id="PTHR17408">
    <property type="entry name" value="HISTONE RNA HAIRPIN-BINDING PROTEIN"/>
    <property type="match status" value="1"/>
</dbReference>
<dbReference type="PANTHER" id="PTHR17408:SF0">
    <property type="entry name" value="HISTONE RNA HAIRPIN-BINDING PROTEIN"/>
    <property type="match status" value="1"/>
</dbReference>
<dbReference type="FunFam" id="1.10.8.1120:FF:000001">
    <property type="entry name" value="Histone RNA hairpin-binding protein-like"/>
    <property type="match status" value="1"/>
</dbReference>
<keyword evidence="6" id="KW-1185">Reference proteome</keyword>
<dbReference type="GO" id="GO:0006398">
    <property type="term" value="P:mRNA 3'-end processing by stem-loop binding and cleavage"/>
    <property type="evidence" value="ECO:0007669"/>
    <property type="project" value="TreeGrafter"/>
</dbReference>
<dbReference type="GO" id="GO:0003729">
    <property type="term" value="F:mRNA binding"/>
    <property type="evidence" value="ECO:0007669"/>
    <property type="project" value="InterPro"/>
</dbReference>
<reference evidence="5 6" key="1">
    <citation type="submission" date="2013-07" db="EMBL/GenBank/DDBJ databases">
        <authorList>
            <person name="Stoco P.H."/>
            <person name="Wagner G."/>
            <person name="Gerber A."/>
            <person name="Zaha A."/>
            <person name="Thompson C."/>
            <person name="Bartholomeu D.C."/>
            <person name="Luckemeyer D.D."/>
            <person name="Bahia D."/>
            <person name="Loreto E."/>
            <person name="Prestes E.B."/>
            <person name="Lima F.M."/>
            <person name="Rodrigues-Luiz G."/>
            <person name="Vallejo G.A."/>
            <person name="Filho J.F."/>
            <person name="Monteiro K.M."/>
            <person name="Tyler K.M."/>
            <person name="de Almeida L.G."/>
            <person name="Ortiz M.F."/>
            <person name="Siervo M.A."/>
            <person name="de Moraes M.H."/>
            <person name="Cunha O.L."/>
            <person name="Mendonca-Neto R."/>
            <person name="Silva R."/>
            <person name="Teixeira S.M."/>
            <person name="Murta S.M."/>
            <person name="Sincero T.C."/>
            <person name="Mendes T.A."/>
            <person name="Urmenyi T.P."/>
            <person name="Silva V.G."/>
            <person name="da Rocha W.D."/>
            <person name="Andersson B."/>
            <person name="Romanha A.J."/>
            <person name="Steindel M."/>
            <person name="de Vasconcelos A.T."/>
            <person name="Grisard E.C."/>
        </authorList>
    </citation>
    <scope>NUCLEOTIDE SEQUENCE [LARGE SCALE GENOMIC DNA]</scope>
    <source>
        <strain evidence="5 6">SC58</strain>
    </source>
</reference>
<dbReference type="GO" id="GO:0051028">
    <property type="term" value="P:mRNA transport"/>
    <property type="evidence" value="ECO:0007669"/>
    <property type="project" value="TreeGrafter"/>
</dbReference>
<feature type="region of interest" description="Disordered" evidence="3">
    <location>
        <begin position="601"/>
        <end position="621"/>
    </location>
</feature>
<feature type="region of interest" description="Disordered" evidence="3">
    <location>
        <begin position="418"/>
        <end position="440"/>
    </location>
</feature>
<organism evidence="5 6">
    <name type="scientific">Trypanosoma rangeli SC58</name>
    <dbReference type="NCBI Taxonomy" id="429131"/>
    <lineage>
        <taxon>Eukaryota</taxon>
        <taxon>Discoba</taxon>
        <taxon>Euglenozoa</taxon>
        <taxon>Kinetoplastea</taxon>
        <taxon>Metakinetoplastina</taxon>
        <taxon>Trypanosomatida</taxon>
        <taxon>Trypanosomatidae</taxon>
        <taxon>Trypanosoma</taxon>
        <taxon>Herpetosoma</taxon>
    </lineage>
</organism>
<name>A0A061IT29_TRYRA</name>
<comment type="caution">
    <text evidence="5">The sequence shown here is derived from an EMBL/GenBank/DDBJ whole genome shotgun (WGS) entry which is preliminary data.</text>
</comment>
<dbReference type="InterPro" id="IPR038294">
    <property type="entry name" value="SLBP_RNA_bind_sf"/>
</dbReference>
<feature type="region of interest" description="Disordered" evidence="3">
    <location>
        <begin position="1"/>
        <end position="45"/>
    </location>
</feature>
<feature type="region of interest" description="Disordered" evidence="3">
    <location>
        <begin position="475"/>
        <end position="503"/>
    </location>
</feature>
<dbReference type="VEuPathDB" id="TriTrypDB:TRSC58_06208"/>